<evidence type="ECO:0000313" key="2">
    <source>
        <dbReference type="Proteomes" id="UP001140206"/>
    </source>
</evidence>
<dbReference type="GO" id="GO:0048364">
    <property type="term" value="P:root development"/>
    <property type="evidence" value="ECO:0007669"/>
    <property type="project" value="InterPro"/>
</dbReference>
<evidence type="ECO:0000313" key="1">
    <source>
        <dbReference type="EMBL" id="KAJ4776466.1"/>
    </source>
</evidence>
<dbReference type="PANTHER" id="PTHR33070">
    <property type="entry name" value="OS06G0725500 PROTEIN"/>
    <property type="match status" value="1"/>
</dbReference>
<dbReference type="Pfam" id="PF03087">
    <property type="entry name" value="BPS1"/>
    <property type="match status" value="1"/>
</dbReference>
<dbReference type="EMBL" id="JAMFTS010000003">
    <property type="protein sequence ID" value="KAJ4776466.1"/>
    <property type="molecule type" value="Genomic_DNA"/>
</dbReference>
<dbReference type="AlphaFoldDB" id="A0AAV8EA23"/>
<accession>A0AAV8EA23</accession>
<proteinExistence type="predicted"/>
<dbReference type="InterPro" id="IPR004320">
    <property type="entry name" value="BPS1_pln"/>
</dbReference>
<dbReference type="GO" id="GO:0048367">
    <property type="term" value="P:shoot system development"/>
    <property type="evidence" value="ECO:0007669"/>
    <property type="project" value="InterPro"/>
</dbReference>
<gene>
    <name evidence="1" type="ORF">LUZ62_060723</name>
</gene>
<organism evidence="1 2">
    <name type="scientific">Rhynchospora pubera</name>
    <dbReference type="NCBI Taxonomy" id="906938"/>
    <lineage>
        <taxon>Eukaryota</taxon>
        <taxon>Viridiplantae</taxon>
        <taxon>Streptophyta</taxon>
        <taxon>Embryophyta</taxon>
        <taxon>Tracheophyta</taxon>
        <taxon>Spermatophyta</taxon>
        <taxon>Magnoliopsida</taxon>
        <taxon>Liliopsida</taxon>
        <taxon>Poales</taxon>
        <taxon>Cyperaceae</taxon>
        <taxon>Cyperoideae</taxon>
        <taxon>Rhynchosporeae</taxon>
        <taxon>Rhynchospora</taxon>
    </lineage>
</organism>
<sequence length="280" mass="31121">MAPRFAHSISLPLSPSHKKASYHVRSGSLPCRSHPLISNLEEQIQAVRSWAANPEGSSAWIVAGLVQIDLLHTALEDFLQLSQTQETLQHSASLDQLLDDLLQLVDSYGLFLSNIETLKQCNSEVQSACRRQDKVQMASSLRLHRQIEKEMTQITSGLRGTSKCKHLSLSSNAKELEIAVEAISTASFASKAVFTGVEALLAAASTTKMVARKSIKRLAIKTCMKKRDTDLEKDLESLAKLEEQEENIKNIEFSSERLFKSMISSRVHYLISEPLLCNTL</sequence>
<dbReference type="Proteomes" id="UP001140206">
    <property type="component" value="Chromosome 3"/>
</dbReference>
<reference evidence="1" key="1">
    <citation type="submission" date="2022-08" db="EMBL/GenBank/DDBJ databases">
        <authorList>
            <person name="Marques A."/>
        </authorList>
    </citation>
    <scope>NUCLEOTIDE SEQUENCE</scope>
    <source>
        <strain evidence="1">RhyPub2mFocal</strain>
        <tissue evidence="1">Leaves</tissue>
    </source>
</reference>
<comment type="caution">
    <text evidence="1">The sequence shown here is derived from an EMBL/GenBank/DDBJ whole genome shotgun (WGS) entry which is preliminary data.</text>
</comment>
<keyword evidence="2" id="KW-1185">Reference proteome</keyword>
<dbReference type="PANTHER" id="PTHR33070:SF49">
    <property type="entry name" value="OS06G0725500 PROTEIN"/>
    <property type="match status" value="1"/>
</dbReference>
<protein>
    <submittedName>
        <fullName evidence="1">DUF241 domain protein (DUF241)</fullName>
    </submittedName>
</protein>
<name>A0AAV8EA23_9POAL</name>